<dbReference type="Proteomes" id="UP000662931">
    <property type="component" value="Chromosome 1"/>
</dbReference>
<keyword evidence="6 11" id="KW-1133">Transmembrane helix</keyword>
<evidence type="ECO:0000256" key="11">
    <source>
        <dbReference type="SAM" id="Phobius"/>
    </source>
</evidence>
<dbReference type="SUPFAM" id="SSF103473">
    <property type="entry name" value="MFS general substrate transporter"/>
    <property type="match status" value="1"/>
</dbReference>
<keyword evidence="5" id="KW-0672">Quinate metabolism</keyword>
<organism evidence="13 14">
    <name type="scientific">Eeniella nana</name>
    <name type="common">Yeast</name>
    <name type="synonym">Brettanomyces nanus</name>
    <dbReference type="NCBI Taxonomy" id="13502"/>
    <lineage>
        <taxon>Eukaryota</taxon>
        <taxon>Fungi</taxon>
        <taxon>Dikarya</taxon>
        <taxon>Ascomycota</taxon>
        <taxon>Saccharomycotina</taxon>
        <taxon>Pichiomycetes</taxon>
        <taxon>Pichiales</taxon>
        <taxon>Pichiaceae</taxon>
        <taxon>Brettanomyces</taxon>
    </lineage>
</organism>
<feature type="transmembrane region" description="Helical" evidence="11">
    <location>
        <begin position="139"/>
        <end position="163"/>
    </location>
</feature>
<feature type="transmembrane region" description="Helical" evidence="11">
    <location>
        <begin position="208"/>
        <end position="228"/>
    </location>
</feature>
<name>A0A875S060_EENNA</name>
<keyword evidence="4 11" id="KW-0812">Transmembrane</keyword>
<dbReference type="OrthoDB" id="508119at2759"/>
<feature type="transmembrane region" description="Helical" evidence="11">
    <location>
        <begin position="359"/>
        <end position="378"/>
    </location>
</feature>
<feature type="transmembrane region" description="Helical" evidence="11">
    <location>
        <begin position="175"/>
        <end position="196"/>
    </location>
</feature>
<protein>
    <recommendedName>
        <fullName evidence="8">Quinate transporter</fullName>
    </recommendedName>
</protein>
<dbReference type="InterPro" id="IPR020846">
    <property type="entry name" value="MFS_dom"/>
</dbReference>
<evidence type="ECO:0000256" key="5">
    <source>
        <dbReference type="ARBA" id="ARBA00022911"/>
    </source>
</evidence>
<dbReference type="RefSeq" id="XP_038777923.1">
    <property type="nucleotide sequence ID" value="XM_038921995.1"/>
</dbReference>
<keyword evidence="3 9" id="KW-0813">Transport</keyword>
<evidence type="ECO:0000256" key="9">
    <source>
        <dbReference type="RuleBase" id="RU003346"/>
    </source>
</evidence>
<evidence type="ECO:0000256" key="7">
    <source>
        <dbReference type="ARBA" id="ARBA00023136"/>
    </source>
</evidence>
<dbReference type="GeneID" id="62195086"/>
<dbReference type="PANTHER" id="PTHR48022">
    <property type="entry name" value="PLASTIDIC GLUCOSE TRANSPORTER 4"/>
    <property type="match status" value="1"/>
</dbReference>
<dbReference type="NCBIfam" id="TIGR00879">
    <property type="entry name" value="SP"/>
    <property type="match status" value="1"/>
</dbReference>
<gene>
    <name evidence="13" type="ORF">FOA43_001685</name>
</gene>
<feature type="transmembrane region" description="Helical" evidence="11">
    <location>
        <begin position="321"/>
        <end position="339"/>
    </location>
</feature>
<evidence type="ECO:0000256" key="10">
    <source>
        <dbReference type="SAM" id="MobiDB-lite"/>
    </source>
</evidence>
<dbReference type="PROSITE" id="PS50850">
    <property type="entry name" value="MFS"/>
    <property type="match status" value="1"/>
</dbReference>
<reference evidence="13" key="1">
    <citation type="submission" date="2020-10" db="EMBL/GenBank/DDBJ databases">
        <authorList>
            <person name="Roach M.J.R."/>
        </authorList>
    </citation>
    <scope>NUCLEOTIDE SEQUENCE</scope>
    <source>
        <strain evidence="13">CBS 1945</strain>
    </source>
</reference>
<accession>A0A875S060</accession>
<evidence type="ECO:0000259" key="12">
    <source>
        <dbReference type="PROSITE" id="PS50850"/>
    </source>
</evidence>
<evidence type="ECO:0000256" key="6">
    <source>
        <dbReference type="ARBA" id="ARBA00022989"/>
    </source>
</evidence>
<feature type="region of interest" description="Disordered" evidence="10">
    <location>
        <begin position="569"/>
        <end position="589"/>
    </location>
</feature>
<evidence type="ECO:0000256" key="8">
    <source>
        <dbReference type="ARBA" id="ARBA00043213"/>
    </source>
</evidence>
<proteinExistence type="inferred from homology"/>
<keyword evidence="14" id="KW-1185">Reference proteome</keyword>
<dbReference type="InterPro" id="IPR036259">
    <property type="entry name" value="MFS_trans_sf"/>
</dbReference>
<feature type="transmembrane region" description="Helical" evidence="11">
    <location>
        <begin position="33"/>
        <end position="53"/>
    </location>
</feature>
<dbReference type="EMBL" id="CP064812">
    <property type="protein sequence ID" value="QPG74358.1"/>
    <property type="molecule type" value="Genomic_DNA"/>
</dbReference>
<feature type="transmembrane region" description="Helical" evidence="11">
    <location>
        <begin position="115"/>
        <end position="133"/>
    </location>
</feature>
<dbReference type="InterPro" id="IPR050360">
    <property type="entry name" value="MFS_Sugar_Transporters"/>
</dbReference>
<dbReference type="FunFam" id="1.20.1250.20:FF:000026">
    <property type="entry name" value="MFS quinate transporter QutD"/>
    <property type="match status" value="1"/>
</dbReference>
<feature type="transmembrane region" description="Helical" evidence="11">
    <location>
        <begin position="427"/>
        <end position="449"/>
    </location>
</feature>
<feature type="transmembrane region" description="Helical" evidence="11">
    <location>
        <begin position="390"/>
        <end position="407"/>
    </location>
</feature>
<evidence type="ECO:0000313" key="13">
    <source>
        <dbReference type="EMBL" id="QPG74358.1"/>
    </source>
</evidence>
<sequence length="589" mass="66045">MWSFHFSKKKFIDFFDVLRIEDNSSHPAPKEVYGYRIYLLALSAAAGSSMFGYDSGFIGGTLTLPAFTAKFGLDSATGDALSKLKSDIVSTFQGGAFFGASFSYFFNEKFGRKRTLLIFSALFMIGVILQVASSGNVGLIYAGRAITGVAVGTTSMVVPIYIAEWAPPAARGRLVGLYECVYQCSSVIAFWVDYGVKINISDTSDSQWLIPFGLQFIFGGACFSLMLLQPESYRWLLKADRVDEAQRNLSVIRMLPKDHEYILWEIATVQQQLQEESQLVKIPGYDEDATEDWKETIKHPTRWGIVAKFRELKKPGIRNRLLLGFSVMIFQNLAGINALNYYSPTIFKDIGVTGNSVDLLATGVFGIVKAVTNILFVIGGVDRYGRRGPLLLGSSVTCLCMLYLGVYTCVAGSFDHTVPMDSGSRCAIAMVYIFAIFFAFSWNSIPFIFCSEVFPTRVRNLCMAMCVMMQWLMQFVIVYSNPYMMTNIKYGTFFFFAACLFVSVPFVYFLLPETRGLTLENMDIMFNEPGFAISKRYRTKAIIEKQKEEERQNGGFASLLDISKDKIEHEEEMEGSHFESDIEAESVGM</sequence>
<dbReference type="GO" id="GO:0005351">
    <property type="term" value="F:carbohydrate:proton symporter activity"/>
    <property type="evidence" value="ECO:0007669"/>
    <property type="project" value="TreeGrafter"/>
</dbReference>
<feature type="domain" description="Major facilitator superfamily (MFS) profile" evidence="12">
    <location>
        <begin position="40"/>
        <end position="515"/>
    </location>
</feature>
<dbReference type="InterPro" id="IPR005828">
    <property type="entry name" value="MFS_sugar_transport-like"/>
</dbReference>
<evidence type="ECO:0000256" key="3">
    <source>
        <dbReference type="ARBA" id="ARBA00022448"/>
    </source>
</evidence>
<dbReference type="KEGG" id="bnn:FOA43_001685"/>
<dbReference type="InterPro" id="IPR003663">
    <property type="entry name" value="Sugar/inositol_transpt"/>
</dbReference>
<evidence type="ECO:0000256" key="2">
    <source>
        <dbReference type="ARBA" id="ARBA00010992"/>
    </source>
</evidence>
<feature type="transmembrane region" description="Helical" evidence="11">
    <location>
        <begin position="461"/>
        <end position="480"/>
    </location>
</feature>
<keyword evidence="7 11" id="KW-0472">Membrane</keyword>
<feature type="compositionally biased region" description="Basic and acidic residues" evidence="10">
    <location>
        <begin position="569"/>
        <end position="580"/>
    </location>
</feature>
<evidence type="ECO:0000256" key="4">
    <source>
        <dbReference type="ARBA" id="ARBA00022692"/>
    </source>
</evidence>
<comment type="similarity">
    <text evidence="2 9">Belongs to the major facilitator superfamily. Sugar transporter (TC 2.A.1.1) family.</text>
</comment>
<feature type="transmembrane region" description="Helical" evidence="11">
    <location>
        <begin position="492"/>
        <end position="511"/>
    </location>
</feature>
<dbReference type="GO" id="GO:0016020">
    <property type="term" value="C:membrane"/>
    <property type="evidence" value="ECO:0007669"/>
    <property type="project" value="UniProtKB-SubCell"/>
</dbReference>
<dbReference type="InterPro" id="IPR005829">
    <property type="entry name" value="Sugar_transporter_CS"/>
</dbReference>
<dbReference type="PANTHER" id="PTHR48022:SF34">
    <property type="entry name" value="MAJOR FACILITATOR SUPERFAMILY (MFS) PROFILE DOMAIN-CONTAINING PROTEIN-RELATED"/>
    <property type="match status" value="1"/>
</dbReference>
<dbReference type="PRINTS" id="PR00171">
    <property type="entry name" value="SUGRTRNSPORT"/>
</dbReference>
<feature type="transmembrane region" description="Helical" evidence="11">
    <location>
        <begin position="88"/>
        <end position="106"/>
    </location>
</feature>
<dbReference type="Gene3D" id="1.20.1250.20">
    <property type="entry name" value="MFS general substrate transporter like domains"/>
    <property type="match status" value="1"/>
</dbReference>
<dbReference type="AlphaFoldDB" id="A0A875S060"/>
<dbReference type="PROSITE" id="PS00217">
    <property type="entry name" value="SUGAR_TRANSPORT_2"/>
    <property type="match status" value="1"/>
</dbReference>
<evidence type="ECO:0000256" key="1">
    <source>
        <dbReference type="ARBA" id="ARBA00004141"/>
    </source>
</evidence>
<comment type="subcellular location">
    <subcellularLocation>
        <location evidence="1">Membrane</location>
        <topology evidence="1">Multi-pass membrane protein</topology>
    </subcellularLocation>
</comment>
<evidence type="ECO:0000313" key="14">
    <source>
        <dbReference type="Proteomes" id="UP000662931"/>
    </source>
</evidence>
<dbReference type="Pfam" id="PF00083">
    <property type="entry name" value="Sugar_tr"/>
    <property type="match status" value="1"/>
</dbReference>
<dbReference type="PROSITE" id="PS00216">
    <property type="entry name" value="SUGAR_TRANSPORT_1"/>
    <property type="match status" value="1"/>
</dbReference>